<dbReference type="Proteomes" id="UP000537260">
    <property type="component" value="Unassembled WGS sequence"/>
</dbReference>
<dbReference type="EMBL" id="JACCFM010000001">
    <property type="protein sequence ID" value="NYJ20338.1"/>
    <property type="molecule type" value="Genomic_DNA"/>
</dbReference>
<sequence>MSGHGSPTAQDVVVGQKAARPGEPTAPGAVFNGWAR</sequence>
<dbReference type="AlphaFoldDB" id="A0A7Z0EF34"/>
<evidence type="ECO:0000313" key="2">
    <source>
        <dbReference type="EMBL" id="NYJ20338.1"/>
    </source>
</evidence>
<organism evidence="2 3">
    <name type="scientific">Glaciibacter psychrotolerans</name>
    <dbReference type="NCBI Taxonomy" id="670054"/>
    <lineage>
        <taxon>Bacteria</taxon>
        <taxon>Bacillati</taxon>
        <taxon>Actinomycetota</taxon>
        <taxon>Actinomycetes</taxon>
        <taxon>Micrococcales</taxon>
        <taxon>Microbacteriaceae</taxon>
        <taxon>Glaciibacter</taxon>
    </lineage>
</organism>
<name>A0A7Z0EF34_9MICO</name>
<feature type="region of interest" description="Disordered" evidence="1">
    <location>
        <begin position="1"/>
        <end position="36"/>
    </location>
</feature>
<evidence type="ECO:0000256" key="1">
    <source>
        <dbReference type="SAM" id="MobiDB-lite"/>
    </source>
</evidence>
<reference evidence="2 3" key="1">
    <citation type="submission" date="2020-07" db="EMBL/GenBank/DDBJ databases">
        <title>Sequencing the genomes of 1000 actinobacteria strains.</title>
        <authorList>
            <person name="Klenk H.-P."/>
        </authorList>
    </citation>
    <scope>NUCLEOTIDE SEQUENCE [LARGE SCALE GENOMIC DNA]</scope>
    <source>
        <strain evidence="2 3">LI1</strain>
    </source>
</reference>
<protein>
    <submittedName>
        <fullName evidence="2">Uncharacterized protein</fullName>
    </submittedName>
</protein>
<evidence type="ECO:0000313" key="3">
    <source>
        <dbReference type="Proteomes" id="UP000537260"/>
    </source>
</evidence>
<accession>A0A7Z0EF34</accession>
<proteinExistence type="predicted"/>
<gene>
    <name evidence="2" type="ORF">HNR05_002129</name>
</gene>
<comment type="caution">
    <text evidence="2">The sequence shown here is derived from an EMBL/GenBank/DDBJ whole genome shotgun (WGS) entry which is preliminary data.</text>
</comment>
<dbReference type="RefSeq" id="WP_218868866.1">
    <property type="nucleotide sequence ID" value="NZ_JACCFM010000001.1"/>
</dbReference>
<keyword evidence="3" id="KW-1185">Reference proteome</keyword>